<sequence length="526" mass="57453">MSDTPFDAAGVPASATRRDVMRTLLAGGMLASTAGGLLTFPGTALAQTPRKGGRIRVAMGSGSTADTLDPARGSTIADYVRHYMFYSCLTTIDTKLAPQMALAESIDSKDGTLWTVKLRKDVRFHDGKPLGAADVVYSLLRHKNPANASKVKTVADEFADIKATGPLELQIRLNSPNVDLPALLAASHFAIVKDGTTDFATAVGTGPYKCKEFRPGVRSIGVRNDEYWKPGKPYLDEIEYFSVPDEAARVNALLSGDVQMINGVNPRSAASFAGSGCTLFESKTGLYTDLIMRDQLGPVKNPNFVLAMKYMLDREQIRKVAMRGYGTVANDQPVQPGNRYYFAGLPQRKFDLDKAKFYLKKSGMAGQTLPIVASTAAGGSVDMAQIIQLSAQKAGLNLDIKRMPPDGYWSNHWAKHPMSFGNINPRQTVDLMFSLFYKSDSPMNVSGWKNEKFDQLLDLARGETDEAKRKQMYGDMQVLVHEQCGVGIPMFIHSLDGLSNKIKGYASHPLGGLMGYMFADQIWLEA</sequence>
<dbReference type="InterPro" id="IPR006311">
    <property type="entry name" value="TAT_signal"/>
</dbReference>
<evidence type="ECO:0000313" key="5">
    <source>
        <dbReference type="Proteomes" id="UP001204151"/>
    </source>
</evidence>
<protein>
    <submittedName>
        <fullName evidence="4">ABC transporter substrate-binding protein</fullName>
    </submittedName>
</protein>
<dbReference type="InterPro" id="IPR000914">
    <property type="entry name" value="SBP_5_dom"/>
</dbReference>
<dbReference type="PIRSF" id="PIRSF002741">
    <property type="entry name" value="MppA"/>
    <property type="match status" value="1"/>
</dbReference>
<dbReference type="Gene3D" id="3.10.105.10">
    <property type="entry name" value="Dipeptide-binding Protein, Domain 3"/>
    <property type="match status" value="1"/>
</dbReference>
<accession>A0ABT1ZLZ9</accession>
<keyword evidence="5" id="KW-1185">Reference proteome</keyword>
<dbReference type="SUPFAM" id="SSF53850">
    <property type="entry name" value="Periplasmic binding protein-like II"/>
    <property type="match status" value="1"/>
</dbReference>
<evidence type="ECO:0000313" key="4">
    <source>
        <dbReference type="EMBL" id="MCS0580945.1"/>
    </source>
</evidence>
<dbReference type="Gene3D" id="3.40.190.10">
    <property type="entry name" value="Periplasmic binding protein-like II"/>
    <property type="match status" value="1"/>
</dbReference>
<keyword evidence="2" id="KW-0732">Signal</keyword>
<dbReference type="PANTHER" id="PTHR30290">
    <property type="entry name" value="PERIPLASMIC BINDING COMPONENT OF ABC TRANSPORTER"/>
    <property type="match status" value="1"/>
</dbReference>
<gene>
    <name evidence="4" type="ORF">NX784_05030</name>
</gene>
<dbReference type="RefSeq" id="WP_258815571.1">
    <property type="nucleotide sequence ID" value="NZ_JANUGW010000003.1"/>
</dbReference>
<dbReference type="InterPro" id="IPR039424">
    <property type="entry name" value="SBP_5"/>
</dbReference>
<evidence type="ECO:0000256" key="2">
    <source>
        <dbReference type="ARBA" id="ARBA00022729"/>
    </source>
</evidence>
<feature type="domain" description="Solute-binding protein family 5" evidence="3">
    <location>
        <begin position="98"/>
        <end position="433"/>
    </location>
</feature>
<dbReference type="EMBL" id="JANUGW010000003">
    <property type="protein sequence ID" value="MCS0580945.1"/>
    <property type="molecule type" value="Genomic_DNA"/>
</dbReference>
<reference evidence="4 5" key="1">
    <citation type="submission" date="2022-08" db="EMBL/GenBank/DDBJ databases">
        <title>Reclassification of Massilia species as members of the genera Telluria, Duganella, Pseudoduganella, Mokoshia gen. nov. and Zemynaea gen. nov. using orthogonal and non-orthogonal genome-based approaches.</title>
        <authorList>
            <person name="Bowman J.P."/>
        </authorList>
    </citation>
    <scope>NUCLEOTIDE SEQUENCE [LARGE SCALE GENOMIC DNA]</scope>
    <source>
        <strain evidence="4 5">JCM 31316</strain>
    </source>
</reference>
<comment type="similarity">
    <text evidence="1">Belongs to the bacterial solute-binding protein 5 family.</text>
</comment>
<evidence type="ECO:0000259" key="3">
    <source>
        <dbReference type="Pfam" id="PF00496"/>
    </source>
</evidence>
<dbReference type="PROSITE" id="PS51318">
    <property type="entry name" value="TAT"/>
    <property type="match status" value="1"/>
</dbReference>
<evidence type="ECO:0000256" key="1">
    <source>
        <dbReference type="ARBA" id="ARBA00005695"/>
    </source>
</evidence>
<dbReference type="Pfam" id="PF00496">
    <property type="entry name" value="SBP_bac_5"/>
    <property type="match status" value="1"/>
</dbReference>
<comment type="caution">
    <text evidence="4">The sequence shown here is derived from an EMBL/GenBank/DDBJ whole genome shotgun (WGS) entry which is preliminary data.</text>
</comment>
<dbReference type="PANTHER" id="PTHR30290:SF38">
    <property type="entry name" value="D,D-DIPEPTIDE-BINDING PERIPLASMIC PROTEIN DDPA-RELATED"/>
    <property type="match status" value="1"/>
</dbReference>
<dbReference type="InterPro" id="IPR030678">
    <property type="entry name" value="Peptide/Ni-bd"/>
</dbReference>
<proteinExistence type="inferred from homology"/>
<name>A0ABT1ZLZ9_9BURK</name>
<dbReference type="Proteomes" id="UP001204151">
    <property type="component" value="Unassembled WGS sequence"/>
</dbReference>
<dbReference type="CDD" id="cd08503">
    <property type="entry name" value="PBP2_NikA_DppA_OppA_like_17"/>
    <property type="match status" value="1"/>
</dbReference>
<organism evidence="4 5">
    <name type="scientific">Massilia pinisoli</name>
    <dbReference type="NCBI Taxonomy" id="1772194"/>
    <lineage>
        <taxon>Bacteria</taxon>
        <taxon>Pseudomonadati</taxon>
        <taxon>Pseudomonadota</taxon>
        <taxon>Betaproteobacteria</taxon>
        <taxon>Burkholderiales</taxon>
        <taxon>Oxalobacteraceae</taxon>
        <taxon>Telluria group</taxon>
        <taxon>Massilia</taxon>
    </lineage>
</organism>